<dbReference type="EMBL" id="LT899436">
    <property type="protein sequence ID" value="SNR15695.1"/>
    <property type="molecule type" value="Genomic_DNA"/>
</dbReference>
<sequence>MFRSKPYYFFILLGVISLIISLIFSGYFDLENGKNLRDLVMDINIHDTYLVITYNHIFFLFFVLYLFNFLIYYLIDLFKGKLFKKGLILKIISSIILLIFISYVLYQDHNSNLTKDDLWNGNYKDYNVTLILTFLLLLTLLVVIPFINIIISLIYKLKLRANS</sequence>
<evidence type="ECO:0000256" key="1">
    <source>
        <dbReference type="SAM" id="Phobius"/>
    </source>
</evidence>
<organism evidence="2 3">
    <name type="scientific">Tenacibaculum jejuense</name>
    <dbReference type="NCBI Taxonomy" id="584609"/>
    <lineage>
        <taxon>Bacteria</taxon>
        <taxon>Pseudomonadati</taxon>
        <taxon>Bacteroidota</taxon>
        <taxon>Flavobacteriia</taxon>
        <taxon>Flavobacteriales</taxon>
        <taxon>Flavobacteriaceae</taxon>
        <taxon>Tenacibaculum</taxon>
    </lineage>
</organism>
<dbReference type="RefSeq" id="WP_095071665.1">
    <property type="nucleotide sequence ID" value="NZ_LT899436.1"/>
</dbReference>
<keyword evidence="1" id="KW-0812">Transmembrane</keyword>
<feature type="transmembrane region" description="Helical" evidence="1">
    <location>
        <begin position="7"/>
        <end position="28"/>
    </location>
</feature>
<dbReference type="KEGG" id="tje:TJEJU_1992"/>
<evidence type="ECO:0000313" key="3">
    <source>
        <dbReference type="Proteomes" id="UP000215214"/>
    </source>
</evidence>
<accession>A0A238U9G2</accession>
<feature type="transmembrane region" description="Helical" evidence="1">
    <location>
        <begin position="87"/>
        <end position="106"/>
    </location>
</feature>
<keyword evidence="1" id="KW-0472">Membrane</keyword>
<feature type="transmembrane region" description="Helical" evidence="1">
    <location>
        <begin position="126"/>
        <end position="155"/>
    </location>
</feature>
<evidence type="ECO:0000313" key="2">
    <source>
        <dbReference type="EMBL" id="SNR15695.1"/>
    </source>
</evidence>
<keyword evidence="3" id="KW-1185">Reference proteome</keyword>
<dbReference type="Proteomes" id="UP000215214">
    <property type="component" value="Chromosome TJEJU"/>
</dbReference>
<keyword evidence="1" id="KW-1133">Transmembrane helix</keyword>
<protein>
    <submittedName>
        <fullName evidence="2">Uncharacterized protein</fullName>
    </submittedName>
</protein>
<proteinExistence type="predicted"/>
<dbReference type="AlphaFoldDB" id="A0A238U9G2"/>
<name>A0A238U9G2_9FLAO</name>
<reference evidence="2 3" key="1">
    <citation type="submission" date="2017-07" db="EMBL/GenBank/DDBJ databases">
        <authorList>
            <person name="Sun Z.S."/>
            <person name="Albrecht U."/>
            <person name="Echele G."/>
            <person name="Lee C.C."/>
        </authorList>
    </citation>
    <scope>NUCLEOTIDE SEQUENCE [LARGE SCALE GENOMIC DNA]</scope>
    <source>
        <strain evidence="3">type strain: KCTC 22618</strain>
    </source>
</reference>
<feature type="transmembrane region" description="Helical" evidence="1">
    <location>
        <begin position="48"/>
        <end position="75"/>
    </location>
</feature>
<gene>
    <name evidence="2" type="ORF">TJEJU_1992</name>
</gene>